<reference evidence="2" key="1">
    <citation type="submission" date="2019-08" db="EMBL/GenBank/DDBJ databases">
        <authorList>
            <person name="Kucharzyk K."/>
            <person name="Murdoch R.W."/>
            <person name="Higgins S."/>
            <person name="Loffler F."/>
        </authorList>
    </citation>
    <scope>NUCLEOTIDE SEQUENCE</scope>
</reference>
<keyword evidence="1" id="KW-0812">Transmembrane</keyword>
<name>A0A645AWE9_9ZZZZ</name>
<evidence type="ECO:0000313" key="2">
    <source>
        <dbReference type="EMBL" id="MPM57572.1"/>
    </source>
</evidence>
<organism evidence="2">
    <name type="scientific">bioreactor metagenome</name>
    <dbReference type="NCBI Taxonomy" id="1076179"/>
    <lineage>
        <taxon>unclassified sequences</taxon>
        <taxon>metagenomes</taxon>
        <taxon>ecological metagenomes</taxon>
    </lineage>
</organism>
<keyword evidence="1" id="KW-1133">Transmembrane helix</keyword>
<keyword evidence="1" id="KW-0472">Membrane</keyword>
<proteinExistence type="predicted"/>
<protein>
    <recommendedName>
        <fullName evidence="3">Lipoprotein</fullName>
    </recommendedName>
</protein>
<dbReference type="EMBL" id="VSSQ01016340">
    <property type="protein sequence ID" value="MPM57572.1"/>
    <property type="molecule type" value="Genomic_DNA"/>
</dbReference>
<feature type="transmembrane region" description="Helical" evidence="1">
    <location>
        <begin position="12"/>
        <end position="40"/>
    </location>
</feature>
<accession>A0A645AWE9</accession>
<comment type="caution">
    <text evidence="2">The sequence shown here is derived from an EMBL/GenBank/DDBJ whole genome shotgun (WGS) entry which is preliminary data.</text>
</comment>
<gene>
    <name evidence="2" type="ORF">SDC9_104394</name>
</gene>
<dbReference type="AlphaFoldDB" id="A0A645AWE9"/>
<dbReference type="PROSITE" id="PS51257">
    <property type="entry name" value="PROKAR_LIPOPROTEIN"/>
    <property type="match status" value="1"/>
</dbReference>
<sequence>MNKLHKIRRLFWVCLGVWLAIFACKLLVVDGLLIAAHLYAQQHFDEDEKPGGSGEILEQPPY</sequence>
<evidence type="ECO:0008006" key="3">
    <source>
        <dbReference type="Google" id="ProtNLM"/>
    </source>
</evidence>
<evidence type="ECO:0000256" key="1">
    <source>
        <dbReference type="SAM" id="Phobius"/>
    </source>
</evidence>